<dbReference type="EMBL" id="RCSW01000003">
    <property type="protein sequence ID" value="KAF7952620.1"/>
    <property type="molecule type" value="Genomic_DNA"/>
</dbReference>
<organism evidence="1 2">
    <name type="scientific">Botrytis byssoidea</name>
    <dbReference type="NCBI Taxonomy" id="139641"/>
    <lineage>
        <taxon>Eukaryota</taxon>
        <taxon>Fungi</taxon>
        <taxon>Dikarya</taxon>
        <taxon>Ascomycota</taxon>
        <taxon>Pezizomycotina</taxon>
        <taxon>Leotiomycetes</taxon>
        <taxon>Helotiales</taxon>
        <taxon>Sclerotiniaceae</taxon>
        <taxon>Botrytis</taxon>
    </lineage>
</organism>
<dbReference type="AlphaFoldDB" id="A0A9P5LYJ1"/>
<protein>
    <submittedName>
        <fullName evidence="1">Uncharacterized protein</fullName>
    </submittedName>
</protein>
<evidence type="ECO:0000313" key="1">
    <source>
        <dbReference type="EMBL" id="KAF7952620.1"/>
    </source>
</evidence>
<sequence>MNLVMKANGNGPLKKPPADFDNFNNEKDADIICPIRYIYDYLPRKPKWLQAQQITLNEALQLQSVEIQGDTRNNRISIYPEAAHLPVHTGLGTFRQSKHWKANERATRELLELFAQDQHCKDAMLTNGQSMATLARRQFRSPVLDTYSRFSIYMFADADESRIQLLAQSVILIFIFDGKSIFLVSTCPLGACSHNLQTYGKMHPQNFQVRDDFIGRIQGNVSKSIADTPLQRRMHEIRQGFLDGDKEDGGNAGAEVLQELIDFCRHEHPEEFSSIREYLDYRYYDIANRFTWACTKFSLHLRVDLNSPKLRRLFGYLGDQISIANDIASYDKEAKQFIEGRAKEMINLVHTTMQVNCINDVTAAKSMAYAIQLWTENEILEELRALSRQGRLSVEEWRLVDGCLVAASGNLLTSIVISRYGGEEAKIIL</sequence>
<dbReference type="RefSeq" id="XP_038737186.1">
    <property type="nucleotide sequence ID" value="XM_038872628.1"/>
</dbReference>
<dbReference type="SUPFAM" id="SSF48576">
    <property type="entry name" value="Terpenoid synthases"/>
    <property type="match status" value="1"/>
</dbReference>
<dbReference type="Pfam" id="PF19086">
    <property type="entry name" value="Terpene_syn_C_2"/>
    <property type="match status" value="1"/>
</dbReference>
<gene>
    <name evidence="1" type="ORF">EAE97_002117</name>
</gene>
<dbReference type="GeneID" id="62145706"/>
<evidence type="ECO:0000313" key="2">
    <source>
        <dbReference type="Proteomes" id="UP000710849"/>
    </source>
</evidence>
<proteinExistence type="predicted"/>
<dbReference type="Gene3D" id="1.10.600.10">
    <property type="entry name" value="Farnesyl Diphosphate Synthase"/>
    <property type="match status" value="1"/>
</dbReference>
<name>A0A9P5LYJ1_9HELO</name>
<reference evidence="1 2" key="1">
    <citation type="journal article" date="2020" name="Genome Biol. Evol.">
        <title>Comparative genomics of Sclerotiniaceae.</title>
        <authorList>
            <person name="Valero Jimenez C.A."/>
            <person name="Steentjes M."/>
            <person name="Scholten O.E."/>
            <person name="Van Kan J.A.L."/>
        </authorList>
    </citation>
    <scope>NUCLEOTIDE SEQUENCE [LARGE SCALE GENOMIC DNA]</scope>
    <source>
        <strain evidence="1 2">MUCL 94</strain>
    </source>
</reference>
<comment type="caution">
    <text evidence="1">The sequence shown here is derived from an EMBL/GenBank/DDBJ whole genome shotgun (WGS) entry which is preliminary data.</text>
</comment>
<dbReference type="Proteomes" id="UP000710849">
    <property type="component" value="Unassembled WGS sequence"/>
</dbReference>
<keyword evidence="2" id="KW-1185">Reference proteome</keyword>
<accession>A0A9P5LYJ1</accession>
<dbReference type="InterPro" id="IPR008949">
    <property type="entry name" value="Isoprenoid_synthase_dom_sf"/>
</dbReference>